<reference evidence="3" key="1">
    <citation type="submission" date="2022-12" db="EMBL/GenBank/DDBJ databases">
        <authorList>
            <person name="Petersen C."/>
        </authorList>
    </citation>
    <scope>NUCLEOTIDE SEQUENCE</scope>
    <source>
        <strain evidence="3">IBT 29677</strain>
    </source>
</reference>
<accession>A0A9W9W9F2</accession>
<evidence type="ECO:0008006" key="5">
    <source>
        <dbReference type="Google" id="ProtNLM"/>
    </source>
</evidence>
<dbReference type="PANTHER" id="PTHR40618:SF1">
    <property type="entry name" value="B-ZIP TRANSCRIPTION FACTOR (EUROFUNG)"/>
    <property type="match status" value="1"/>
</dbReference>
<protein>
    <recommendedName>
        <fullName evidence="5">BZIP domain-containing protein</fullName>
    </recommendedName>
</protein>
<comment type="caution">
    <text evidence="3">The sequence shown here is derived from an EMBL/GenBank/DDBJ whole genome shotgun (WGS) entry which is preliminary data.</text>
</comment>
<keyword evidence="4" id="KW-1185">Reference proteome</keyword>
<dbReference type="CDD" id="cd14688">
    <property type="entry name" value="bZIP_YAP"/>
    <property type="match status" value="1"/>
</dbReference>
<evidence type="ECO:0000256" key="2">
    <source>
        <dbReference type="SAM" id="MobiDB-lite"/>
    </source>
</evidence>
<feature type="region of interest" description="Disordered" evidence="2">
    <location>
        <begin position="152"/>
        <end position="188"/>
    </location>
</feature>
<dbReference type="AlphaFoldDB" id="A0A9W9W9F2"/>
<feature type="coiled-coil region" evidence="1">
    <location>
        <begin position="76"/>
        <end position="118"/>
    </location>
</feature>
<feature type="region of interest" description="Disordered" evidence="2">
    <location>
        <begin position="36"/>
        <end position="65"/>
    </location>
</feature>
<organism evidence="3 4">
    <name type="scientific">Penicillium cosmopolitanum</name>
    <dbReference type="NCBI Taxonomy" id="1131564"/>
    <lineage>
        <taxon>Eukaryota</taxon>
        <taxon>Fungi</taxon>
        <taxon>Dikarya</taxon>
        <taxon>Ascomycota</taxon>
        <taxon>Pezizomycotina</taxon>
        <taxon>Eurotiomycetes</taxon>
        <taxon>Eurotiomycetidae</taxon>
        <taxon>Eurotiales</taxon>
        <taxon>Aspergillaceae</taxon>
        <taxon>Penicillium</taxon>
    </lineage>
</organism>
<feature type="compositionally biased region" description="Basic and acidic residues" evidence="2">
    <location>
        <begin position="152"/>
        <end position="174"/>
    </location>
</feature>
<keyword evidence="1" id="KW-0175">Coiled coil</keyword>
<dbReference type="SUPFAM" id="SSF57959">
    <property type="entry name" value="Leucine zipper domain"/>
    <property type="match status" value="1"/>
</dbReference>
<name>A0A9W9W9F2_9EURO</name>
<dbReference type="PANTHER" id="PTHR40618">
    <property type="entry name" value="B-ZIP TRANSCRIPTION FACTOR (EUROFUNG)-RELATED"/>
    <property type="match status" value="1"/>
</dbReference>
<dbReference type="Gene3D" id="1.20.5.170">
    <property type="match status" value="1"/>
</dbReference>
<dbReference type="GO" id="GO:0003700">
    <property type="term" value="F:DNA-binding transcription factor activity"/>
    <property type="evidence" value="ECO:0007669"/>
    <property type="project" value="InterPro"/>
</dbReference>
<feature type="compositionally biased region" description="Polar residues" evidence="2">
    <location>
        <begin position="36"/>
        <end position="53"/>
    </location>
</feature>
<evidence type="ECO:0000313" key="4">
    <source>
        <dbReference type="Proteomes" id="UP001147747"/>
    </source>
</evidence>
<reference evidence="3" key="2">
    <citation type="journal article" date="2023" name="IMA Fungus">
        <title>Comparative genomic study of the Penicillium genus elucidates a diverse pangenome and 15 lateral gene transfer events.</title>
        <authorList>
            <person name="Petersen C."/>
            <person name="Sorensen T."/>
            <person name="Nielsen M.R."/>
            <person name="Sondergaard T.E."/>
            <person name="Sorensen J.L."/>
            <person name="Fitzpatrick D.A."/>
            <person name="Frisvad J.C."/>
            <person name="Nielsen K.L."/>
        </authorList>
    </citation>
    <scope>NUCLEOTIDE SEQUENCE</scope>
    <source>
        <strain evidence="3">IBT 29677</strain>
    </source>
</reference>
<dbReference type="Proteomes" id="UP001147747">
    <property type="component" value="Unassembled WGS sequence"/>
</dbReference>
<sequence>MPEWEDSRPEPPELPDMLSARSPIIIIIIHWESTRQISGPRSAKPSKSNSEKTVTVGHSRKRGRPRLETAKDAAAIEERRLQIRRAQRTYRQKKEATIQGLKTRVEVLEQTLQNVSDLIGAEPEVETSNSLTSGHLSTIARTRQLVLAEIGRVQHPEESANGDDHDRDRDRDGHGQNTNTPRETFGYHVSPHSNTEDHSITIYPQEQAYPHPRSPSPLINRLFPTTTIYTYSHQESNLSRRLQRFCLEHTYRWLSDARSEPDLMARVFGLIPCIQDMPGIRRNYRRILRAEIGDPLEVVDKLPFYKLGGAGTHYPRIGPDGQPIYPDKLRRPGKILRRMTRILQRGGIQDWDEDWSGNFEPPNHGADGILAMSDADYLRVLDLDGEWFDCHDVQGYLEDRGVTLGASSTMWMEVPASTVGLLYGLSPDLSASQHYVSPVEMGATQYLGSSHYVLDVESFFELLLANLRILGRAPGFRQGDVDAALRTAIHRRSST</sequence>
<dbReference type="GeneID" id="81366244"/>
<evidence type="ECO:0000313" key="3">
    <source>
        <dbReference type="EMBL" id="KAJ5408744.1"/>
    </source>
</evidence>
<evidence type="ECO:0000256" key="1">
    <source>
        <dbReference type="SAM" id="Coils"/>
    </source>
</evidence>
<dbReference type="OrthoDB" id="545169at2759"/>
<dbReference type="EMBL" id="JAPZBU010000004">
    <property type="protein sequence ID" value="KAJ5408744.1"/>
    <property type="molecule type" value="Genomic_DNA"/>
</dbReference>
<dbReference type="InterPro" id="IPR046347">
    <property type="entry name" value="bZIP_sf"/>
</dbReference>
<dbReference type="RefSeq" id="XP_056493059.1">
    <property type="nucleotide sequence ID" value="XM_056627264.1"/>
</dbReference>
<proteinExistence type="predicted"/>
<gene>
    <name evidence="3" type="ORF">N7509_002627</name>
</gene>